<reference evidence="13 14" key="1">
    <citation type="submission" date="2020-12" db="EMBL/GenBank/DDBJ databases">
        <title>De novo assembly of Tibetan sheep genome.</title>
        <authorList>
            <person name="Li X."/>
        </authorList>
    </citation>
    <scope>NUCLEOTIDE SEQUENCE [LARGE SCALE GENOMIC DNA]</scope>
    <source>
        <tissue evidence="13">Heart</tissue>
    </source>
</reference>
<keyword evidence="7" id="KW-0446">Lipid-binding</keyword>
<evidence type="ECO:0000256" key="10">
    <source>
        <dbReference type="ARBA" id="ARBA00077188"/>
    </source>
</evidence>
<dbReference type="InterPro" id="IPR023393">
    <property type="entry name" value="START-like_dom_sf"/>
</dbReference>
<keyword evidence="3" id="KW-0963">Cytoplasm</keyword>
<evidence type="ECO:0000256" key="11">
    <source>
        <dbReference type="ARBA" id="ARBA00079049"/>
    </source>
</evidence>
<comment type="caution">
    <text evidence="13">The sequence shown here is derived from an EMBL/GenBank/DDBJ whole genome shotgun (WGS) entry which is preliminary data.</text>
</comment>
<evidence type="ECO:0000256" key="2">
    <source>
        <dbReference type="ARBA" id="ARBA00022448"/>
    </source>
</evidence>
<feature type="domain" description="START" evidence="12">
    <location>
        <begin position="25"/>
        <end position="186"/>
    </location>
</feature>
<keyword evidence="2" id="KW-0813">Transport</keyword>
<evidence type="ECO:0000256" key="4">
    <source>
        <dbReference type="ARBA" id="ARBA00022553"/>
    </source>
</evidence>
<dbReference type="PROSITE" id="PS50848">
    <property type="entry name" value="START"/>
    <property type="match status" value="1"/>
</dbReference>
<evidence type="ECO:0000256" key="8">
    <source>
        <dbReference type="ARBA" id="ARBA00063535"/>
    </source>
</evidence>
<evidence type="ECO:0000259" key="12">
    <source>
        <dbReference type="PROSITE" id="PS50848"/>
    </source>
</evidence>
<dbReference type="GO" id="GO:0005829">
    <property type="term" value="C:cytosol"/>
    <property type="evidence" value="ECO:0007669"/>
    <property type="project" value="UniProtKB-ARBA"/>
</dbReference>
<protein>
    <recommendedName>
        <fullName evidence="9">Phosphatidylcholine transfer protein</fullName>
    </recommendedName>
    <alternativeName>
        <fullName evidence="11">START domain-containing protein 2</fullName>
    </alternativeName>
    <alternativeName>
        <fullName evidence="10">StAR-related lipid transfer protein 2</fullName>
    </alternativeName>
</protein>
<dbReference type="FunFam" id="3.30.530.20:FF:000017">
    <property type="entry name" value="Phosphatidylcholine transfer protein, putative"/>
    <property type="match status" value="1"/>
</dbReference>
<organism evidence="13 14">
    <name type="scientific">Ovis aries</name>
    <name type="common">Sheep</name>
    <dbReference type="NCBI Taxonomy" id="9940"/>
    <lineage>
        <taxon>Eukaryota</taxon>
        <taxon>Metazoa</taxon>
        <taxon>Chordata</taxon>
        <taxon>Craniata</taxon>
        <taxon>Vertebrata</taxon>
        <taxon>Euteleostomi</taxon>
        <taxon>Mammalia</taxon>
        <taxon>Eutheria</taxon>
        <taxon>Laurasiatheria</taxon>
        <taxon>Artiodactyla</taxon>
        <taxon>Ruminantia</taxon>
        <taxon>Pecora</taxon>
        <taxon>Bovidae</taxon>
        <taxon>Caprinae</taxon>
        <taxon>Ovis</taxon>
    </lineage>
</organism>
<sequence length="367" mass="42479">MASASRFSEEEFQEACAELQRPRVSGWEIPVVTSVVKVYQRPLKKLTGLHEYKVSGIVRSPPDLLADVYMDLDYRKQWDQYVQELREIKVDGEEAVYWQMKYPFPMSNRDCVYVRQRRDLNFEGRKVHVILAQSISVPWFSEKSGMIRVKQYKQSLAIQSYDSWRSEVFMYYFNNPGGQIPFWILNNFTKPTGLYEYKLIGTLRAPPDLLADTFTNLGYIKRRIPQVTEAYETECNGETVIYMKMVFPFLLSNRDQRRELDFRGQKIQVVLAKGTSVPQFPERSGFIRVRQCQVKLAMESDGSNRSKGYLHQNTSSVLCPNSEEGCVDSHIPKAVVSLQKYYNDVDFLNLRPFNPPTAAVSSCLGNI</sequence>
<dbReference type="GO" id="GO:0008525">
    <property type="term" value="F:phosphatidylcholine transporter activity"/>
    <property type="evidence" value="ECO:0007669"/>
    <property type="project" value="TreeGrafter"/>
</dbReference>
<dbReference type="Pfam" id="PF01852">
    <property type="entry name" value="START"/>
    <property type="match status" value="1"/>
</dbReference>
<dbReference type="AlphaFoldDB" id="A0A836A5X2"/>
<evidence type="ECO:0000313" key="14">
    <source>
        <dbReference type="Proteomes" id="UP000664991"/>
    </source>
</evidence>
<dbReference type="PANTHER" id="PTHR19308">
    <property type="entry name" value="PHOSPHATIDYLCHOLINE TRANSFER PROTEIN"/>
    <property type="match status" value="1"/>
</dbReference>
<keyword evidence="4" id="KW-0597">Phosphoprotein</keyword>
<dbReference type="InterPro" id="IPR051213">
    <property type="entry name" value="START_lipid_transfer"/>
</dbReference>
<keyword evidence="5" id="KW-0007">Acetylation</keyword>
<dbReference type="SMART" id="SM00234">
    <property type="entry name" value="START"/>
    <property type="match status" value="1"/>
</dbReference>
<gene>
    <name evidence="13" type="ORF">JEQ12_003423</name>
</gene>
<evidence type="ECO:0000313" key="13">
    <source>
        <dbReference type="EMBL" id="KAG5203840.1"/>
    </source>
</evidence>
<evidence type="ECO:0000256" key="3">
    <source>
        <dbReference type="ARBA" id="ARBA00022490"/>
    </source>
</evidence>
<name>A0A836A5X2_SHEEP</name>
<evidence type="ECO:0000256" key="1">
    <source>
        <dbReference type="ARBA" id="ARBA00004496"/>
    </source>
</evidence>
<comment type="subunit">
    <text evidence="8">Interacts with ACOT13/THEM2.</text>
</comment>
<accession>A0A836A5X2</accession>
<keyword evidence="6" id="KW-0445">Lipid transport</keyword>
<dbReference type="SUPFAM" id="SSF55961">
    <property type="entry name" value="Bet v1-like"/>
    <property type="match status" value="2"/>
</dbReference>
<dbReference type="InterPro" id="IPR002913">
    <property type="entry name" value="START_lipid-bd_dom"/>
</dbReference>
<evidence type="ECO:0000256" key="5">
    <source>
        <dbReference type="ARBA" id="ARBA00022990"/>
    </source>
</evidence>
<dbReference type="Proteomes" id="UP000664991">
    <property type="component" value="Unassembled WGS sequence"/>
</dbReference>
<evidence type="ECO:0000256" key="7">
    <source>
        <dbReference type="ARBA" id="ARBA00023121"/>
    </source>
</evidence>
<dbReference type="PANTHER" id="PTHR19308:SF39">
    <property type="entry name" value="PHOSPHATIDYLCHOLINE TRANSFER PROTEIN"/>
    <property type="match status" value="1"/>
</dbReference>
<dbReference type="EMBL" id="JAEMGP010000011">
    <property type="protein sequence ID" value="KAG5203840.1"/>
    <property type="molecule type" value="Genomic_DNA"/>
</dbReference>
<dbReference type="Gene3D" id="3.30.530.20">
    <property type="match status" value="2"/>
</dbReference>
<evidence type="ECO:0000256" key="9">
    <source>
        <dbReference type="ARBA" id="ARBA00069061"/>
    </source>
</evidence>
<dbReference type="GO" id="GO:0031210">
    <property type="term" value="F:phosphatidylcholine binding"/>
    <property type="evidence" value="ECO:0007669"/>
    <property type="project" value="TreeGrafter"/>
</dbReference>
<proteinExistence type="predicted"/>
<evidence type="ECO:0000256" key="6">
    <source>
        <dbReference type="ARBA" id="ARBA00023055"/>
    </source>
</evidence>
<comment type="subcellular location">
    <subcellularLocation>
        <location evidence="1">Cytoplasm</location>
    </subcellularLocation>
</comment>